<accession>A0A4P6XNK1</accession>
<evidence type="ECO:0000313" key="12">
    <source>
        <dbReference type="Proteomes" id="UP000292447"/>
    </source>
</evidence>
<dbReference type="InterPro" id="IPR023696">
    <property type="entry name" value="Ureohydrolase_dom_sf"/>
</dbReference>
<dbReference type="PANTHER" id="PTHR10625:SF14">
    <property type="entry name" value="HISTONE DEACETYLASE 8"/>
    <property type="match status" value="1"/>
</dbReference>
<evidence type="ECO:0000256" key="1">
    <source>
        <dbReference type="ARBA" id="ARBA00004123"/>
    </source>
</evidence>
<keyword evidence="9" id="KW-0539">Nucleus</keyword>
<dbReference type="SUPFAM" id="SSF52768">
    <property type="entry name" value="Arginase/deacetylase"/>
    <property type="match status" value="1"/>
</dbReference>
<dbReference type="EC" id="3.5.1.98" evidence="3"/>
<dbReference type="InterPro" id="IPR023801">
    <property type="entry name" value="His_deacetylse_dom"/>
</dbReference>
<evidence type="ECO:0000256" key="7">
    <source>
        <dbReference type="ARBA" id="ARBA00023015"/>
    </source>
</evidence>
<evidence type="ECO:0000256" key="8">
    <source>
        <dbReference type="ARBA" id="ARBA00023163"/>
    </source>
</evidence>
<dbReference type="AlphaFoldDB" id="A0A4P6XNK1"/>
<dbReference type="STRING" id="2163413.A0A4P6XNK1"/>
<dbReference type="PROSITE" id="PS51257">
    <property type="entry name" value="PROKAR_LIPOPROTEIN"/>
    <property type="match status" value="1"/>
</dbReference>
<keyword evidence="5" id="KW-0378">Hydrolase</keyword>
<gene>
    <name evidence="11" type="primary">MPUL0C01700</name>
    <name evidence="11" type="ORF">METSCH_C01700</name>
</gene>
<keyword evidence="8" id="KW-0804">Transcription</keyword>
<evidence type="ECO:0000256" key="5">
    <source>
        <dbReference type="ARBA" id="ARBA00022801"/>
    </source>
</evidence>
<dbReference type="GO" id="GO:0005634">
    <property type="term" value="C:nucleus"/>
    <property type="evidence" value="ECO:0007669"/>
    <property type="project" value="UniProtKB-SubCell"/>
</dbReference>
<dbReference type="Proteomes" id="UP000292447">
    <property type="component" value="Chromosome III"/>
</dbReference>
<dbReference type="InterPro" id="IPR037138">
    <property type="entry name" value="His_deacetylse_dom_sf"/>
</dbReference>
<comment type="subcellular location">
    <subcellularLocation>
        <location evidence="1">Nucleus</location>
    </subcellularLocation>
</comment>
<feature type="domain" description="Histone deacetylase" evidence="10">
    <location>
        <begin position="25"/>
        <end position="316"/>
    </location>
</feature>
<protein>
    <recommendedName>
        <fullName evidence="3">histone deacetylase</fullName>
        <ecNumber evidence="3">3.5.1.98</ecNumber>
    </recommendedName>
</protein>
<dbReference type="GO" id="GO:0141221">
    <property type="term" value="F:histone deacetylase activity, hydrolytic mechanism"/>
    <property type="evidence" value="ECO:0007669"/>
    <property type="project" value="UniProtKB-EC"/>
</dbReference>
<dbReference type="GO" id="GO:0031507">
    <property type="term" value="P:heterochromatin formation"/>
    <property type="evidence" value="ECO:0007669"/>
    <property type="project" value="TreeGrafter"/>
</dbReference>
<reference evidence="12" key="1">
    <citation type="submission" date="2019-03" db="EMBL/GenBank/DDBJ databases">
        <title>Snf2 controls pulcherriminic acid biosynthesis and connects pigmentation and antifungal activity of the yeast Metschnikowia pulcherrima.</title>
        <authorList>
            <person name="Gore-Lloyd D."/>
            <person name="Sumann I."/>
            <person name="Brachmann A.O."/>
            <person name="Schneeberger K."/>
            <person name="Ortiz-Merino R.A."/>
            <person name="Moreno-Beltran M."/>
            <person name="Schlaefli M."/>
            <person name="Kirner P."/>
            <person name="Santos Kron A."/>
            <person name="Wolfe K.H."/>
            <person name="Piel J."/>
            <person name="Ahrens C.H."/>
            <person name="Henk D."/>
            <person name="Freimoser F.M."/>
        </authorList>
    </citation>
    <scope>NUCLEOTIDE SEQUENCE [LARGE SCALE GENOMIC DNA]</scope>
    <source>
        <strain evidence="12">APC 1.2</strain>
    </source>
</reference>
<dbReference type="EMBL" id="CP034458">
    <property type="protein sequence ID" value="QBM88205.1"/>
    <property type="molecule type" value="Genomic_DNA"/>
</dbReference>
<evidence type="ECO:0000256" key="6">
    <source>
        <dbReference type="ARBA" id="ARBA00022853"/>
    </source>
</evidence>
<comment type="similarity">
    <text evidence="2">Belongs to the histone deacetylase family. HD type 1 subfamily.</text>
</comment>
<dbReference type="PRINTS" id="PR01270">
    <property type="entry name" value="HDASUPER"/>
</dbReference>
<evidence type="ECO:0000256" key="3">
    <source>
        <dbReference type="ARBA" id="ARBA00012111"/>
    </source>
</evidence>
<keyword evidence="6" id="KW-0156">Chromatin regulator</keyword>
<keyword evidence="12" id="KW-1185">Reference proteome</keyword>
<name>A0A4P6XNK1_9ASCO</name>
<dbReference type="Pfam" id="PF00850">
    <property type="entry name" value="Hist_deacetyl"/>
    <property type="match status" value="1"/>
</dbReference>
<evidence type="ECO:0000256" key="2">
    <source>
        <dbReference type="ARBA" id="ARBA00006457"/>
    </source>
</evidence>
<keyword evidence="4" id="KW-0678">Repressor</keyword>
<evidence type="ECO:0000256" key="9">
    <source>
        <dbReference type="ARBA" id="ARBA00023242"/>
    </source>
</evidence>
<dbReference type="Gene3D" id="3.40.800.20">
    <property type="entry name" value="Histone deacetylase domain"/>
    <property type="match status" value="1"/>
</dbReference>
<sequence length="368" mass="41378">MPACERKVHLCYSTQAAAACDNLPSNIGRQSLIDSLIAAFCLHEKCQLVDVVRASRKDVEAFHDQEYVAEVFRDRPEDPEDLSEKKDIKEREKFGLVYDCPPFPQLGLYAGHVVGSSICAANVLLNADDGTQNVVVNWYGGRHHALKHSASGYCYVNDIVLAILRLRIKYRRIFYLDLDLHHGDGVEEAFKFLNFVTTCSVHRHDVGFFPGTGAKSERGAYNVPTRRGLSDENFAKIIKKVLILMENVQPDVIVLQCGSDGLANDPCGEWNLTIRGLASGIMEIVNKFRFTPFLILGGGGYNHTETARFCAWLTKNLVGDTTAWEDIPEHTHLDEYEQDGFRFWTPNNTTCKPGRRDENSDFSELKLS</sequence>
<keyword evidence="7" id="KW-0805">Transcription regulation</keyword>
<dbReference type="InterPro" id="IPR000286">
    <property type="entry name" value="HDACs"/>
</dbReference>
<evidence type="ECO:0000256" key="4">
    <source>
        <dbReference type="ARBA" id="ARBA00022491"/>
    </source>
</evidence>
<dbReference type="PANTHER" id="PTHR10625">
    <property type="entry name" value="HISTONE DEACETYLASE HDAC1-RELATED"/>
    <property type="match status" value="1"/>
</dbReference>
<evidence type="ECO:0000313" key="11">
    <source>
        <dbReference type="EMBL" id="QBM88205.1"/>
    </source>
</evidence>
<evidence type="ECO:0000259" key="10">
    <source>
        <dbReference type="Pfam" id="PF00850"/>
    </source>
</evidence>
<proteinExistence type="inferred from homology"/>
<organism evidence="11 12">
    <name type="scientific">Metschnikowia aff. pulcherrima</name>
    <dbReference type="NCBI Taxonomy" id="2163413"/>
    <lineage>
        <taxon>Eukaryota</taxon>
        <taxon>Fungi</taxon>
        <taxon>Dikarya</taxon>
        <taxon>Ascomycota</taxon>
        <taxon>Saccharomycotina</taxon>
        <taxon>Pichiomycetes</taxon>
        <taxon>Metschnikowiaceae</taxon>
        <taxon>Metschnikowia</taxon>
    </lineage>
</organism>